<dbReference type="AlphaFoldDB" id="A0A2G5B2B9"/>
<evidence type="ECO:0000256" key="1">
    <source>
        <dbReference type="SAM" id="SignalP"/>
    </source>
</evidence>
<protein>
    <submittedName>
        <fullName evidence="2">Uncharacterized protein</fullName>
    </submittedName>
</protein>
<evidence type="ECO:0000313" key="2">
    <source>
        <dbReference type="EMBL" id="PIA12857.1"/>
    </source>
</evidence>
<name>A0A2G5B2B9_COERN</name>
<proteinExistence type="predicted"/>
<dbReference type="Proteomes" id="UP000242474">
    <property type="component" value="Unassembled WGS sequence"/>
</dbReference>
<organism evidence="2 3">
    <name type="scientific">Coemansia reversa (strain ATCC 12441 / NRRL 1564)</name>
    <dbReference type="NCBI Taxonomy" id="763665"/>
    <lineage>
        <taxon>Eukaryota</taxon>
        <taxon>Fungi</taxon>
        <taxon>Fungi incertae sedis</taxon>
        <taxon>Zoopagomycota</taxon>
        <taxon>Kickxellomycotina</taxon>
        <taxon>Kickxellomycetes</taxon>
        <taxon>Kickxellales</taxon>
        <taxon>Kickxellaceae</taxon>
        <taxon>Coemansia</taxon>
    </lineage>
</organism>
<dbReference type="OrthoDB" id="5596579at2759"/>
<dbReference type="EMBL" id="KZ303563">
    <property type="protein sequence ID" value="PIA12857.1"/>
    <property type="molecule type" value="Genomic_DNA"/>
</dbReference>
<keyword evidence="3" id="KW-1185">Reference proteome</keyword>
<sequence>MYINTATALIVLASSVFATPVPQPVGTLEGVVDAVAPITAGAGVTVNNLLGFRDLRNSPPADGSSGSSALLGGVVDAVAPITGGVGFI</sequence>
<evidence type="ECO:0000313" key="3">
    <source>
        <dbReference type="Proteomes" id="UP000242474"/>
    </source>
</evidence>
<gene>
    <name evidence="2" type="ORF">COEREDRAFT_12104</name>
</gene>
<reference evidence="2 3" key="1">
    <citation type="journal article" date="2015" name="Genome Biol. Evol.">
        <title>Phylogenomic analyses indicate that early fungi evolved digesting cell walls of algal ancestors of land plants.</title>
        <authorList>
            <person name="Chang Y."/>
            <person name="Wang S."/>
            <person name="Sekimoto S."/>
            <person name="Aerts A.L."/>
            <person name="Choi C."/>
            <person name="Clum A."/>
            <person name="LaButti K.M."/>
            <person name="Lindquist E.A."/>
            <person name="Yee Ngan C."/>
            <person name="Ohm R.A."/>
            <person name="Salamov A.A."/>
            <person name="Grigoriev I.V."/>
            <person name="Spatafora J.W."/>
            <person name="Berbee M.L."/>
        </authorList>
    </citation>
    <scope>NUCLEOTIDE SEQUENCE [LARGE SCALE GENOMIC DNA]</scope>
    <source>
        <strain evidence="2 3">NRRL 1564</strain>
    </source>
</reference>
<feature type="signal peptide" evidence="1">
    <location>
        <begin position="1"/>
        <end position="18"/>
    </location>
</feature>
<keyword evidence="1" id="KW-0732">Signal</keyword>
<feature type="chain" id="PRO_5013787782" evidence="1">
    <location>
        <begin position="19"/>
        <end position="88"/>
    </location>
</feature>
<accession>A0A2G5B2B9</accession>